<accession>A0A811V9L8</accession>
<gene>
    <name evidence="1" type="ORF">CCAP1982_LOCUS14804</name>
</gene>
<dbReference type="AlphaFoldDB" id="A0A811V9L8"/>
<comment type="caution">
    <text evidence="1">The sequence shown here is derived from an EMBL/GenBank/DDBJ whole genome shotgun (WGS) entry which is preliminary data.</text>
</comment>
<reference evidence="1" key="1">
    <citation type="submission" date="2020-11" db="EMBL/GenBank/DDBJ databases">
        <authorList>
            <person name="Whitehead M."/>
        </authorList>
    </citation>
    <scope>NUCLEOTIDE SEQUENCE</scope>
    <source>
        <strain evidence="1">EGII</strain>
    </source>
</reference>
<organism evidence="1 2">
    <name type="scientific">Ceratitis capitata</name>
    <name type="common">Mediterranean fruit fly</name>
    <name type="synonym">Tephritis capitata</name>
    <dbReference type="NCBI Taxonomy" id="7213"/>
    <lineage>
        <taxon>Eukaryota</taxon>
        <taxon>Metazoa</taxon>
        <taxon>Ecdysozoa</taxon>
        <taxon>Arthropoda</taxon>
        <taxon>Hexapoda</taxon>
        <taxon>Insecta</taxon>
        <taxon>Pterygota</taxon>
        <taxon>Neoptera</taxon>
        <taxon>Endopterygota</taxon>
        <taxon>Diptera</taxon>
        <taxon>Brachycera</taxon>
        <taxon>Muscomorpha</taxon>
        <taxon>Tephritoidea</taxon>
        <taxon>Tephritidae</taxon>
        <taxon>Ceratitis</taxon>
        <taxon>Ceratitis</taxon>
    </lineage>
</organism>
<dbReference type="Proteomes" id="UP000606786">
    <property type="component" value="Unassembled WGS sequence"/>
</dbReference>
<protein>
    <submittedName>
        <fullName evidence="1">(Mediterranean fruit fly) hypothetical protein</fullName>
    </submittedName>
</protein>
<dbReference type="EMBL" id="CAJHJT010000034">
    <property type="protein sequence ID" value="CAD7006487.1"/>
    <property type="molecule type" value="Genomic_DNA"/>
</dbReference>
<keyword evidence="2" id="KW-1185">Reference proteome</keyword>
<evidence type="ECO:0000313" key="2">
    <source>
        <dbReference type="Proteomes" id="UP000606786"/>
    </source>
</evidence>
<name>A0A811V9L8_CERCA</name>
<evidence type="ECO:0000313" key="1">
    <source>
        <dbReference type="EMBL" id="CAD7006487.1"/>
    </source>
</evidence>
<proteinExistence type="predicted"/>
<sequence length="63" mass="6966">MAEVSLGVSRVWLLPRQMVNGNGCDDAYTIEEAITTSSTKKSAMKHEAAMIRQHLQVECVTTK</sequence>